<dbReference type="InParanoid" id="L0HFG9"/>
<accession>L0HFG9</accession>
<dbReference type="eggNOG" id="arCOG03164">
    <property type="taxonomic scope" value="Archaea"/>
</dbReference>
<keyword evidence="3" id="KW-0238">DNA-binding</keyword>
<feature type="compositionally biased region" description="Polar residues" evidence="1">
    <location>
        <begin position="54"/>
        <end position="72"/>
    </location>
</feature>
<dbReference type="HOGENOM" id="CLU_2067803_0_0_2"/>
<evidence type="ECO:0000313" key="4">
    <source>
        <dbReference type="Proteomes" id="UP000010824"/>
    </source>
</evidence>
<protein>
    <submittedName>
        <fullName evidence="3">DNA-binding protein, excisionase family</fullName>
    </submittedName>
</protein>
<dbReference type="SUPFAM" id="SSF46955">
    <property type="entry name" value="Putative DNA-binding domain"/>
    <property type="match status" value="1"/>
</dbReference>
<dbReference type="EMBL" id="CP003167">
    <property type="protein sequence ID" value="AGB03487.1"/>
    <property type="molecule type" value="Genomic_DNA"/>
</dbReference>
<keyword evidence="4" id="KW-1185">Reference proteome</keyword>
<dbReference type="InterPro" id="IPR009061">
    <property type="entry name" value="DNA-bd_dom_put_sf"/>
</dbReference>
<evidence type="ECO:0000256" key="1">
    <source>
        <dbReference type="SAM" id="MobiDB-lite"/>
    </source>
</evidence>
<gene>
    <name evidence="3" type="ordered locus">Metfor_2493</name>
</gene>
<sequence>MKEETQMLNPRQVAEILGVHQKTVHLWLRSGRLQGIKISYRAWRIPQSALDTFLSNNSNIRSRQQKDSQGSLPDQKEAAPTVKQSTLITDHQKHTDTSPQSRMKQYLRDIMGEQAPEE</sequence>
<reference evidence="3 4" key="2">
    <citation type="journal article" date="2014" name="Genome Announc.">
        <title>Complete Genome Sequence of Methanoregula formicica SMSPT, a Mesophilic Hydrogenotrophic Methanogen Isolated from a Methanogenic Upflow Anaerobic Sludge Blanket Reactor.</title>
        <authorList>
            <person name="Yamamoto K."/>
            <person name="Tamaki H."/>
            <person name="Cadillo-Quiroz H."/>
            <person name="Imachi H."/>
            <person name="Kyrpides N."/>
            <person name="Woyke T."/>
            <person name="Goodwin L."/>
            <person name="Zinder S.H."/>
            <person name="Kamagata Y."/>
            <person name="Liu W.T."/>
        </authorList>
    </citation>
    <scope>NUCLEOTIDE SEQUENCE [LARGE SCALE GENOMIC DNA]</scope>
    <source>
        <strain evidence="4">DSM 22288 / NBRC 105244 / SMSP</strain>
    </source>
</reference>
<dbReference type="NCBIfam" id="TIGR01764">
    <property type="entry name" value="excise"/>
    <property type="match status" value="1"/>
</dbReference>
<feature type="domain" description="Helix-turn-helix" evidence="2">
    <location>
        <begin position="7"/>
        <end position="57"/>
    </location>
</feature>
<proteinExistence type="predicted"/>
<dbReference type="Proteomes" id="UP000010824">
    <property type="component" value="Chromosome"/>
</dbReference>
<dbReference type="GO" id="GO:0003677">
    <property type="term" value="F:DNA binding"/>
    <property type="evidence" value="ECO:0007669"/>
    <property type="project" value="UniProtKB-KW"/>
</dbReference>
<dbReference type="InterPro" id="IPR041657">
    <property type="entry name" value="HTH_17"/>
</dbReference>
<evidence type="ECO:0000259" key="2">
    <source>
        <dbReference type="Pfam" id="PF12728"/>
    </source>
</evidence>
<reference evidence="4" key="1">
    <citation type="submission" date="2011-12" db="EMBL/GenBank/DDBJ databases">
        <title>Complete sequence of Methanoregula formicicum SMSP.</title>
        <authorList>
            <person name="Lucas S."/>
            <person name="Han J."/>
            <person name="Lapidus A."/>
            <person name="Cheng J.-F."/>
            <person name="Goodwin L."/>
            <person name="Pitluck S."/>
            <person name="Peters L."/>
            <person name="Ovchinnikova G."/>
            <person name="Teshima H."/>
            <person name="Detter J.C."/>
            <person name="Han C."/>
            <person name="Tapia R."/>
            <person name="Land M."/>
            <person name="Hauser L."/>
            <person name="Kyrpides N."/>
            <person name="Ivanova N."/>
            <person name="Pagani I."/>
            <person name="Imachi H."/>
            <person name="Tamaki H."/>
            <person name="Sekiguchi Y."/>
            <person name="Kamagata Y."/>
            <person name="Cadillo-Quiroz H."/>
            <person name="Zinder S."/>
            <person name="Liu W.-T."/>
            <person name="Woyke T."/>
        </authorList>
    </citation>
    <scope>NUCLEOTIDE SEQUENCE [LARGE SCALE GENOMIC DNA]</scope>
    <source>
        <strain evidence="4">DSM 22288 / NBRC 105244 / SMSP</strain>
    </source>
</reference>
<name>L0HFG9_METFS</name>
<organism evidence="3 4">
    <name type="scientific">Methanoregula formicica (strain DSM 22288 / NBRC 105244 / SMSP)</name>
    <dbReference type="NCBI Taxonomy" id="593750"/>
    <lineage>
        <taxon>Archaea</taxon>
        <taxon>Methanobacteriati</taxon>
        <taxon>Methanobacteriota</taxon>
        <taxon>Stenosarchaea group</taxon>
        <taxon>Methanomicrobia</taxon>
        <taxon>Methanomicrobiales</taxon>
        <taxon>Methanoregulaceae</taxon>
        <taxon>Methanoregula</taxon>
    </lineage>
</organism>
<dbReference type="AlphaFoldDB" id="L0HFG9"/>
<dbReference type="Pfam" id="PF12728">
    <property type="entry name" value="HTH_17"/>
    <property type="match status" value="1"/>
</dbReference>
<evidence type="ECO:0000313" key="3">
    <source>
        <dbReference type="EMBL" id="AGB03487.1"/>
    </source>
</evidence>
<dbReference type="KEGG" id="mfo:Metfor_2493"/>
<feature type="region of interest" description="Disordered" evidence="1">
    <location>
        <begin position="54"/>
        <end position="118"/>
    </location>
</feature>
<dbReference type="InterPro" id="IPR010093">
    <property type="entry name" value="SinI_DNA-bd"/>
</dbReference>
<dbReference type="OrthoDB" id="316927at2157"/>